<sequence length="68" mass="7021">MYEMRAEETRAAEAAVVWHVVSKDSSATLCGRAAPAGVPGGGDKEATEQYCAPCMAAFGQAVEVGRSS</sequence>
<organism evidence="1 2">
    <name type="scientific">Streptacidiphilus alkalitolerans</name>
    <dbReference type="NCBI Taxonomy" id="3342712"/>
    <lineage>
        <taxon>Bacteria</taxon>
        <taxon>Bacillati</taxon>
        <taxon>Actinomycetota</taxon>
        <taxon>Actinomycetes</taxon>
        <taxon>Kitasatosporales</taxon>
        <taxon>Streptomycetaceae</taxon>
        <taxon>Streptacidiphilus</taxon>
    </lineage>
</organism>
<comment type="caution">
    <text evidence="1">The sequence shown here is derived from an EMBL/GenBank/DDBJ whole genome shotgun (WGS) entry which is preliminary data.</text>
</comment>
<dbReference type="Proteomes" id="UP001592582">
    <property type="component" value="Unassembled WGS sequence"/>
</dbReference>
<keyword evidence="2" id="KW-1185">Reference proteome</keyword>
<accession>A0ABV6VH31</accession>
<dbReference type="EMBL" id="JBHEZX010000014">
    <property type="protein sequence ID" value="MFC1413003.1"/>
    <property type="molecule type" value="Genomic_DNA"/>
</dbReference>
<reference evidence="1 2" key="1">
    <citation type="submission" date="2024-09" db="EMBL/GenBank/DDBJ databases">
        <authorList>
            <person name="Lee S.D."/>
        </authorList>
    </citation>
    <scope>NUCLEOTIDE SEQUENCE [LARGE SCALE GENOMIC DNA]</scope>
    <source>
        <strain evidence="1 2">N1-1</strain>
    </source>
</reference>
<proteinExistence type="predicted"/>
<name>A0ABV6VH31_9ACTN</name>
<evidence type="ECO:0000313" key="2">
    <source>
        <dbReference type="Proteomes" id="UP001592582"/>
    </source>
</evidence>
<protein>
    <submittedName>
        <fullName evidence="1">Uncharacterized protein</fullName>
    </submittedName>
</protein>
<evidence type="ECO:0000313" key="1">
    <source>
        <dbReference type="EMBL" id="MFC1413003.1"/>
    </source>
</evidence>
<gene>
    <name evidence="1" type="ORF">ACEZDG_27430</name>
</gene>